<evidence type="ECO:0000256" key="6">
    <source>
        <dbReference type="SAM" id="Phobius"/>
    </source>
</evidence>
<proteinExistence type="predicted"/>
<reference evidence="7 8" key="1">
    <citation type="submission" date="2020-06" db="EMBL/GenBank/DDBJ databases">
        <title>Transcriptomic and genomic resources for Thalictrum thalictroides and T. hernandezii: Facilitating candidate gene discovery in an emerging model plant lineage.</title>
        <authorList>
            <person name="Arias T."/>
            <person name="Riano-Pachon D.M."/>
            <person name="Di Stilio V.S."/>
        </authorList>
    </citation>
    <scope>NUCLEOTIDE SEQUENCE [LARGE SCALE GENOMIC DNA]</scope>
    <source>
        <strain evidence="8">cv. WT478/WT964</strain>
        <tissue evidence="7">Leaves</tissue>
    </source>
</reference>
<accession>A0A7J6UT52</accession>
<evidence type="ECO:0000313" key="8">
    <source>
        <dbReference type="Proteomes" id="UP000554482"/>
    </source>
</evidence>
<feature type="non-terminal residue" evidence="7">
    <location>
        <position position="1"/>
    </location>
</feature>
<feature type="transmembrane region" description="Helical" evidence="6">
    <location>
        <begin position="43"/>
        <end position="63"/>
    </location>
</feature>
<evidence type="ECO:0000256" key="4">
    <source>
        <dbReference type="ARBA" id="ARBA00023136"/>
    </source>
</evidence>
<keyword evidence="3 6" id="KW-1133">Transmembrane helix</keyword>
<keyword evidence="5" id="KW-0968">Cytoplasmic vesicle</keyword>
<organism evidence="7 8">
    <name type="scientific">Thalictrum thalictroides</name>
    <name type="common">Rue-anemone</name>
    <name type="synonym">Anemone thalictroides</name>
    <dbReference type="NCBI Taxonomy" id="46969"/>
    <lineage>
        <taxon>Eukaryota</taxon>
        <taxon>Viridiplantae</taxon>
        <taxon>Streptophyta</taxon>
        <taxon>Embryophyta</taxon>
        <taxon>Tracheophyta</taxon>
        <taxon>Spermatophyta</taxon>
        <taxon>Magnoliopsida</taxon>
        <taxon>Ranunculales</taxon>
        <taxon>Ranunculaceae</taxon>
        <taxon>Thalictroideae</taxon>
        <taxon>Thalictrum</taxon>
    </lineage>
</organism>
<dbReference type="AlphaFoldDB" id="A0A7J6UT52"/>
<sequence>MMHTSVVRGEHHLIHRLHVPPPQGILPSATLVYFPINIGRISLIMNLVLHWMLIVTISGVPMAEVIKKFFVASMFMWIVPIAILYGFNHNIFP</sequence>
<keyword evidence="1 6" id="KW-0812">Transmembrane</keyword>
<evidence type="ECO:0000256" key="3">
    <source>
        <dbReference type="ARBA" id="ARBA00022989"/>
    </source>
</evidence>
<evidence type="ECO:0000313" key="7">
    <source>
        <dbReference type="EMBL" id="KAF5175773.1"/>
    </source>
</evidence>
<comment type="caution">
    <text evidence="7">The sequence shown here is derived from an EMBL/GenBank/DDBJ whole genome shotgun (WGS) entry which is preliminary data.</text>
</comment>
<dbReference type="EMBL" id="JABWDY010043621">
    <property type="protein sequence ID" value="KAF5175773.1"/>
    <property type="molecule type" value="Genomic_DNA"/>
</dbReference>
<dbReference type="OrthoDB" id="160405at2759"/>
<keyword evidence="2" id="KW-0256">Endoplasmic reticulum</keyword>
<keyword evidence="8" id="KW-1185">Reference proteome</keyword>
<gene>
    <name evidence="7" type="ORF">FRX31_034639</name>
</gene>
<dbReference type="Pfam" id="PF09446">
    <property type="entry name" value="VMA21"/>
    <property type="match status" value="1"/>
</dbReference>
<name>A0A7J6UT52_THATH</name>
<protein>
    <submittedName>
        <fullName evidence="7">Uncharacterized protein</fullName>
    </submittedName>
</protein>
<feature type="transmembrane region" description="Helical" evidence="6">
    <location>
        <begin position="69"/>
        <end position="87"/>
    </location>
</feature>
<keyword evidence="4 6" id="KW-0472">Membrane</keyword>
<evidence type="ECO:0000256" key="2">
    <source>
        <dbReference type="ARBA" id="ARBA00022824"/>
    </source>
</evidence>
<dbReference type="GO" id="GO:0070072">
    <property type="term" value="P:vacuolar proton-transporting V-type ATPase complex assembly"/>
    <property type="evidence" value="ECO:0007669"/>
    <property type="project" value="InterPro"/>
</dbReference>
<dbReference type="Proteomes" id="UP000554482">
    <property type="component" value="Unassembled WGS sequence"/>
</dbReference>
<dbReference type="InterPro" id="IPR019013">
    <property type="entry name" value="Vma21"/>
</dbReference>
<evidence type="ECO:0000256" key="1">
    <source>
        <dbReference type="ARBA" id="ARBA00022692"/>
    </source>
</evidence>
<dbReference type="GO" id="GO:0031410">
    <property type="term" value="C:cytoplasmic vesicle"/>
    <property type="evidence" value="ECO:0007669"/>
    <property type="project" value="UniProtKB-KW"/>
</dbReference>
<evidence type="ECO:0000256" key="5">
    <source>
        <dbReference type="ARBA" id="ARBA00023329"/>
    </source>
</evidence>